<evidence type="ECO:0000313" key="10">
    <source>
        <dbReference type="Proteomes" id="UP000663873"/>
    </source>
</evidence>
<dbReference type="EMBL" id="CAJNYU010004516">
    <property type="protein sequence ID" value="CAF3763070.1"/>
    <property type="molecule type" value="Genomic_DNA"/>
</dbReference>
<evidence type="ECO:0000313" key="2">
    <source>
        <dbReference type="EMBL" id="CAF3106647.1"/>
    </source>
</evidence>
<name>A0A820JA33_9BILA</name>
<dbReference type="EMBL" id="CAJOBP010001951">
    <property type="protein sequence ID" value="CAF4323825.1"/>
    <property type="molecule type" value="Genomic_DNA"/>
</dbReference>
<comment type="caution">
    <text evidence="7">The sequence shown here is derived from an EMBL/GenBank/DDBJ whole genome shotgun (WGS) entry which is preliminary data.</text>
</comment>
<evidence type="ECO:0000313" key="5">
    <source>
        <dbReference type="EMBL" id="CAF3763070.1"/>
    </source>
</evidence>
<evidence type="ECO:0000313" key="6">
    <source>
        <dbReference type="EMBL" id="CAF4183523.1"/>
    </source>
</evidence>
<dbReference type="Proteomes" id="UP000663869">
    <property type="component" value="Unassembled WGS sequence"/>
</dbReference>
<dbReference type="Proteomes" id="UP000663848">
    <property type="component" value="Unassembled WGS sequence"/>
</dbReference>
<dbReference type="Proteomes" id="UP000663825">
    <property type="component" value="Unassembled WGS sequence"/>
</dbReference>
<proteinExistence type="predicted"/>
<dbReference type="EMBL" id="CAJOBQ010002325">
    <property type="protein sequence ID" value="CAF4553175.1"/>
    <property type="molecule type" value="Genomic_DNA"/>
</dbReference>
<feature type="chain" id="PRO_5036236931" evidence="1">
    <location>
        <begin position="21"/>
        <end position="149"/>
    </location>
</feature>
<dbReference type="Proteomes" id="UP000663833">
    <property type="component" value="Unassembled WGS sequence"/>
</dbReference>
<sequence>MILTSAYILVLLSITGLVLTNPVQYTSSNEESENITLAPAIDRAEKTLEHYSHLISSDTDHLVYGILHVLRKDPTAITFIPYDAMDIVFKKVAEKLGYDAVETISKPILLSLEEKDRQPSTFKLTDETREKIEEDLDNFFYKQAFDHHM</sequence>
<feature type="signal peptide" evidence="1">
    <location>
        <begin position="1"/>
        <end position="20"/>
    </location>
</feature>
<dbReference type="EMBL" id="CAJNXB010000886">
    <property type="protein sequence ID" value="CAF3106647.1"/>
    <property type="molecule type" value="Genomic_DNA"/>
</dbReference>
<gene>
    <name evidence="5" type="ORF">FME351_LOCUS31504</name>
    <name evidence="4" type="ORF">GRG538_LOCUS18394</name>
    <name evidence="6" type="ORF">HFQ381_LOCUS6383</name>
    <name evidence="3" type="ORF">LUA448_LOCUS22111</name>
    <name evidence="8" type="ORF">QYT958_LOCUS1043</name>
    <name evidence="2" type="ORF">TIS948_LOCUS7235</name>
    <name evidence="9" type="ORF">TSG867_LOCUS24799</name>
    <name evidence="7" type="ORF">UJA718_LOCUS14047</name>
</gene>
<dbReference type="AlphaFoldDB" id="A0A820JA33"/>
<evidence type="ECO:0000313" key="3">
    <source>
        <dbReference type="EMBL" id="CAF3453762.1"/>
    </source>
</evidence>
<keyword evidence="10" id="KW-1185">Reference proteome</keyword>
<dbReference type="Proteomes" id="UP000663851">
    <property type="component" value="Unassembled WGS sequence"/>
</dbReference>
<evidence type="ECO:0000313" key="9">
    <source>
        <dbReference type="EMBL" id="CAF4553175.1"/>
    </source>
</evidence>
<dbReference type="EMBL" id="CAJNYD010002910">
    <property type="protein sequence ID" value="CAF3453762.1"/>
    <property type="molecule type" value="Genomic_DNA"/>
</dbReference>
<protein>
    <submittedName>
        <fullName evidence="7">Uncharacterized protein</fullName>
    </submittedName>
</protein>
<dbReference type="Proteomes" id="UP000663873">
    <property type="component" value="Unassembled WGS sequence"/>
</dbReference>
<evidence type="ECO:0000313" key="4">
    <source>
        <dbReference type="EMBL" id="CAF3514638.1"/>
    </source>
</evidence>
<evidence type="ECO:0000313" key="7">
    <source>
        <dbReference type="EMBL" id="CAF4323825.1"/>
    </source>
</evidence>
<dbReference type="Proteomes" id="UP000663862">
    <property type="component" value="Unassembled WGS sequence"/>
</dbReference>
<dbReference type="EMBL" id="CAJOBR010000053">
    <property type="protein sequence ID" value="CAF4456249.1"/>
    <property type="molecule type" value="Genomic_DNA"/>
</dbReference>
<dbReference type="OrthoDB" id="10027734at2759"/>
<evidence type="ECO:0000313" key="8">
    <source>
        <dbReference type="EMBL" id="CAF4456249.1"/>
    </source>
</evidence>
<dbReference type="EMBL" id="CAJOBO010000286">
    <property type="protein sequence ID" value="CAF4183523.1"/>
    <property type="molecule type" value="Genomic_DNA"/>
</dbReference>
<keyword evidence="1" id="KW-0732">Signal</keyword>
<evidence type="ECO:0000256" key="1">
    <source>
        <dbReference type="SAM" id="SignalP"/>
    </source>
</evidence>
<reference evidence="7" key="1">
    <citation type="submission" date="2021-02" db="EMBL/GenBank/DDBJ databases">
        <authorList>
            <person name="Nowell W R."/>
        </authorList>
    </citation>
    <scope>NUCLEOTIDE SEQUENCE</scope>
</reference>
<organism evidence="7 10">
    <name type="scientific">Rotaria socialis</name>
    <dbReference type="NCBI Taxonomy" id="392032"/>
    <lineage>
        <taxon>Eukaryota</taxon>
        <taxon>Metazoa</taxon>
        <taxon>Spiralia</taxon>
        <taxon>Gnathifera</taxon>
        <taxon>Rotifera</taxon>
        <taxon>Eurotatoria</taxon>
        <taxon>Bdelloidea</taxon>
        <taxon>Philodinida</taxon>
        <taxon>Philodinidae</taxon>
        <taxon>Rotaria</taxon>
    </lineage>
</organism>
<dbReference type="EMBL" id="CAJNYT010002983">
    <property type="protein sequence ID" value="CAF3514638.1"/>
    <property type="molecule type" value="Genomic_DNA"/>
</dbReference>
<dbReference type="Proteomes" id="UP000663872">
    <property type="component" value="Unassembled WGS sequence"/>
</dbReference>
<accession>A0A820JA33</accession>